<evidence type="ECO:0000313" key="3">
    <source>
        <dbReference type="Proteomes" id="UP000728032"/>
    </source>
</evidence>
<sequence length="209" mass="24201">MDLYKTLFATIILIVLINGSCSLEKGCRMNVLDAKFKNVVNVVGSLDYKYPNNEKEMETYCKQMREYVTDSRNYMKKCAKDIAKTILSVTLHSVEKMTVKSSCRLQTEKKRFLSFSKCGNAGHKEIVKCWQNNIKRITAINNNSTKTKNQEYIEQYIEKGMLDPMNVFCSEYDDSDKCDKILKQLPKIDSIKLKYTTLFPAVIEMFESL</sequence>
<dbReference type="AlphaFoldDB" id="A0A7R9MAA1"/>
<dbReference type="EMBL" id="CAJPVJ010011070">
    <property type="protein sequence ID" value="CAG2173601.1"/>
    <property type="molecule type" value="Genomic_DNA"/>
</dbReference>
<protein>
    <submittedName>
        <fullName evidence="2">Uncharacterized protein</fullName>
    </submittedName>
</protein>
<reference evidence="2" key="1">
    <citation type="submission" date="2020-11" db="EMBL/GenBank/DDBJ databases">
        <authorList>
            <person name="Tran Van P."/>
        </authorList>
    </citation>
    <scope>NUCLEOTIDE SEQUENCE</scope>
</reference>
<accession>A0A7R9MAA1</accession>
<feature type="signal peptide" evidence="1">
    <location>
        <begin position="1"/>
        <end position="22"/>
    </location>
</feature>
<organism evidence="2">
    <name type="scientific">Oppiella nova</name>
    <dbReference type="NCBI Taxonomy" id="334625"/>
    <lineage>
        <taxon>Eukaryota</taxon>
        <taxon>Metazoa</taxon>
        <taxon>Ecdysozoa</taxon>
        <taxon>Arthropoda</taxon>
        <taxon>Chelicerata</taxon>
        <taxon>Arachnida</taxon>
        <taxon>Acari</taxon>
        <taxon>Acariformes</taxon>
        <taxon>Sarcoptiformes</taxon>
        <taxon>Oribatida</taxon>
        <taxon>Brachypylina</taxon>
        <taxon>Oppioidea</taxon>
        <taxon>Oppiidae</taxon>
        <taxon>Oppiella</taxon>
    </lineage>
</organism>
<gene>
    <name evidence="2" type="ORF">ONB1V03_LOCUS13051</name>
</gene>
<feature type="chain" id="PRO_5036403577" evidence="1">
    <location>
        <begin position="23"/>
        <end position="209"/>
    </location>
</feature>
<dbReference type="PANTHER" id="PTHR33964:SF1">
    <property type="entry name" value="RE45066P"/>
    <property type="match status" value="1"/>
</dbReference>
<keyword evidence="3" id="KW-1185">Reference proteome</keyword>
<dbReference type="OrthoDB" id="6498019at2759"/>
<dbReference type="PANTHER" id="PTHR33964">
    <property type="entry name" value="RE45066P-RELATED"/>
    <property type="match status" value="1"/>
</dbReference>
<name>A0A7R9MAA1_9ACAR</name>
<dbReference type="Proteomes" id="UP000728032">
    <property type="component" value="Unassembled WGS sequence"/>
</dbReference>
<proteinExistence type="predicted"/>
<dbReference type="EMBL" id="OC925895">
    <property type="protein sequence ID" value="CAD7656414.1"/>
    <property type="molecule type" value="Genomic_DNA"/>
</dbReference>
<keyword evidence="1" id="KW-0732">Signal</keyword>
<evidence type="ECO:0000313" key="2">
    <source>
        <dbReference type="EMBL" id="CAD7656414.1"/>
    </source>
</evidence>
<evidence type="ECO:0000256" key="1">
    <source>
        <dbReference type="SAM" id="SignalP"/>
    </source>
</evidence>